<dbReference type="AlphaFoldDB" id="A0AAN6LQZ4"/>
<dbReference type="InterPro" id="IPR038883">
    <property type="entry name" value="AN11006-like"/>
</dbReference>
<proteinExistence type="predicted"/>
<dbReference type="Proteomes" id="UP001280581">
    <property type="component" value="Unassembled WGS sequence"/>
</dbReference>
<evidence type="ECO:0008006" key="3">
    <source>
        <dbReference type="Google" id="ProtNLM"/>
    </source>
</evidence>
<sequence length="203" mass="23253">MPSASPFLNLPAELRNQIVTYALTTPTNTLQYNPHNHPRYNKPIFEDPQHPNHEFNQLKYVCKQLYAETAGLEINYNALRFDLPEDDAYTLARIQNSIDSGLPSATLVPIPSTSFPPFLYTCSKTRAAWLREIIVTIRKPASYSLSQPMVERLLSLTKFARENPRVRITYEPYDDEEEEGEKKDEEEEISLLLLLQVLAPSLA</sequence>
<evidence type="ECO:0000313" key="2">
    <source>
        <dbReference type="Proteomes" id="UP001280581"/>
    </source>
</evidence>
<dbReference type="EMBL" id="WVTA01000013">
    <property type="protein sequence ID" value="KAK3202803.1"/>
    <property type="molecule type" value="Genomic_DNA"/>
</dbReference>
<evidence type="ECO:0000313" key="1">
    <source>
        <dbReference type="EMBL" id="KAK3202803.1"/>
    </source>
</evidence>
<accession>A0AAN6LQZ4</accession>
<gene>
    <name evidence="1" type="ORF">GRF29_154g819104</name>
</gene>
<comment type="caution">
    <text evidence="1">The sequence shown here is derived from an EMBL/GenBank/DDBJ whole genome shotgun (WGS) entry which is preliminary data.</text>
</comment>
<dbReference type="PANTHER" id="PTHR42085:SF1">
    <property type="entry name" value="F-BOX DOMAIN-CONTAINING PROTEIN"/>
    <property type="match status" value="1"/>
</dbReference>
<organism evidence="1 2">
    <name type="scientific">Pseudopithomyces chartarum</name>
    <dbReference type="NCBI Taxonomy" id="1892770"/>
    <lineage>
        <taxon>Eukaryota</taxon>
        <taxon>Fungi</taxon>
        <taxon>Dikarya</taxon>
        <taxon>Ascomycota</taxon>
        <taxon>Pezizomycotina</taxon>
        <taxon>Dothideomycetes</taxon>
        <taxon>Pleosporomycetidae</taxon>
        <taxon>Pleosporales</taxon>
        <taxon>Massarineae</taxon>
        <taxon>Didymosphaeriaceae</taxon>
        <taxon>Pseudopithomyces</taxon>
    </lineage>
</organism>
<name>A0AAN6LQZ4_9PLEO</name>
<protein>
    <recommendedName>
        <fullName evidence="3">F-box domain-containing protein</fullName>
    </recommendedName>
</protein>
<keyword evidence="2" id="KW-1185">Reference proteome</keyword>
<dbReference type="PANTHER" id="PTHR42085">
    <property type="entry name" value="F-BOX DOMAIN-CONTAINING PROTEIN"/>
    <property type="match status" value="1"/>
</dbReference>
<reference evidence="1 2" key="1">
    <citation type="submission" date="2021-02" db="EMBL/GenBank/DDBJ databases">
        <title>Genome assembly of Pseudopithomyces chartarum.</title>
        <authorList>
            <person name="Jauregui R."/>
            <person name="Singh J."/>
            <person name="Voisey C."/>
        </authorList>
    </citation>
    <scope>NUCLEOTIDE SEQUENCE [LARGE SCALE GENOMIC DNA]</scope>
    <source>
        <strain evidence="1 2">AGR01</strain>
    </source>
</reference>